<dbReference type="AlphaFoldDB" id="A0A2P7BIN3"/>
<proteinExistence type="predicted"/>
<comment type="caution">
    <text evidence="2">The sequence shown here is derived from an EMBL/GenBank/DDBJ whole genome shotgun (WGS) entry which is preliminary data.</text>
</comment>
<dbReference type="EMBL" id="PGGM01000002">
    <property type="protein sequence ID" value="PSH66330.1"/>
    <property type="molecule type" value="Genomic_DNA"/>
</dbReference>
<protein>
    <recommendedName>
        <fullName evidence="1">HEPN AbiJ-N-terminal domain-containing protein</fullName>
    </recommendedName>
</protein>
<name>A0A2P7BIN3_9HYPH</name>
<feature type="domain" description="HEPN AbiJ-N-terminal" evidence="1">
    <location>
        <begin position="18"/>
        <end position="164"/>
    </location>
</feature>
<evidence type="ECO:0000259" key="1">
    <source>
        <dbReference type="Pfam" id="PF18863"/>
    </source>
</evidence>
<dbReference type="InterPro" id="IPR049503">
    <property type="entry name" value="AbiJ_NTD4"/>
</dbReference>
<dbReference type="OrthoDB" id="9786278at2"/>
<keyword evidence="3" id="KW-1185">Reference proteome</keyword>
<dbReference type="RefSeq" id="WP_106663197.1">
    <property type="nucleotide sequence ID" value="NZ_PGGM01000002.1"/>
</dbReference>
<dbReference type="Pfam" id="PF18863">
    <property type="entry name" value="AbiJ_NTD4"/>
    <property type="match status" value="1"/>
</dbReference>
<organism evidence="2 3">
    <name type="scientific">Phyllobacterium sophorae</name>
    <dbReference type="NCBI Taxonomy" id="1520277"/>
    <lineage>
        <taxon>Bacteria</taxon>
        <taxon>Pseudomonadati</taxon>
        <taxon>Pseudomonadota</taxon>
        <taxon>Alphaproteobacteria</taxon>
        <taxon>Hyphomicrobiales</taxon>
        <taxon>Phyllobacteriaceae</taxon>
        <taxon>Phyllobacterium</taxon>
    </lineage>
</organism>
<evidence type="ECO:0000313" key="2">
    <source>
        <dbReference type="EMBL" id="PSH66330.1"/>
    </source>
</evidence>
<gene>
    <name evidence="2" type="ORF">CU103_07160</name>
</gene>
<dbReference type="Proteomes" id="UP000241764">
    <property type="component" value="Unassembled WGS sequence"/>
</dbReference>
<accession>A0A2P7BIN3</accession>
<reference evidence="3" key="1">
    <citation type="submission" date="2017-11" db="EMBL/GenBank/DDBJ databases">
        <authorList>
            <person name="Kuznetsova I."/>
            <person name="Sazanova A."/>
            <person name="Chirak E."/>
            <person name="Safronova V."/>
            <person name="Willems A."/>
        </authorList>
    </citation>
    <scope>NUCLEOTIDE SEQUENCE [LARGE SCALE GENOMIC DNA]</scope>
    <source>
        <strain evidence="3">CCBAU 03422</strain>
    </source>
</reference>
<evidence type="ECO:0000313" key="3">
    <source>
        <dbReference type="Proteomes" id="UP000241764"/>
    </source>
</evidence>
<sequence length="292" mass="32599">MTDDNINRLKLTFEQAEGVAPLPRQLELQEVSPELRAQLWQYIHDSIVSAMKSGEYGLYVGGSWQSILRSMHVDHYHRMIDDFVSDWGVHKKLLRRVFQDGSYTAVFGFLQWILRHRTQPSHNFSSEIDARLARCRSAYRVVNGNTIVPVSSPEEKQTLDRAFADLASTEFNGARQHLKLAAERATAGDWAGSVRESISAVESTVKCIDPDAKELRPALAALEKQGTVHGSLRQGFLNLYGYTSDEKGVRHSLLKDDAAKVDQTEALFMLGACAAFVSYLINKGRGSGLISK</sequence>